<accession>A0AAX6F4M7</accession>
<organism evidence="2 3">
    <name type="scientific">Iris pallida</name>
    <name type="common">Sweet iris</name>
    <dbReference type="NCBI Taxonomy" id="29817"/>
    <lineage>
        <taxon>Eukaryota</taxon>
        <taxon>Viridiplantae</taxon>
        <taxon>Streptophyta</taxon>
        <taxon>Embryophyta</taxon>
        <taxon>Tracheophyta</taxon>
        <taxon>Spermatophyta</taxon>
        <taxon>Magnoliopsida</taxon>
        <taxon>Liliopsida</taxon>
        <taxon>Asparagales</taxon>
        <taxon>Iridaceae</taxon>
        <taxon>Iridoideae</taxon>
        <taxon>Irideae</taxon>
        <taxon>Iris</taxon>
    </lineage>
</organism>
<keyword evidence="1" id="KW-0472">Membrane</keyword>
<proteinExistence type="predicted"/>
<dbReference type="InterPro" id="IPR044963">
    <property type="entry name" value="SDH4"/>
</dbReference>
<keyword evidence="1" id="KW-1133">Transmembrane helix</keyword>
<dbReference type="PANTHER" id="PTHR36358:SF1">
    <property type="entry name" value="SUCCINATE DEHYDROGENASE SUBUNIT 4, MITOCHONDRIAL"/>
    <property type="match status" value="1"/>
</dbReference>
<keyword evidence="3" id="KW-1185">Reference proteome</keyword>
<evidence type="ECO:0000313" key="2">
    <source>
        <dbReference type="EMBL" id="KAJ6811420.1"/>
    </source>
</evidence>
<name>A0AAX6F4M7_IRIPA</name>
<reference evidence="2" key="2">
    <citation type="submission" date="2023-04" db="EMBL/GenBank/DDBJ databases">
        <authorList>
            <person name="Bruccoleri R.E."/>
            <person name="Oakeley E.J."/>
            <person name="Faust A.-M."/>
            <person name="Dessus-Babus S."/>
            <person name="Altorfer M."/>
            <person name="Burckhardt D."/>
            <person name="Oertli M."/>
            <person name="Naumann U."/>
            <person name="Petersen F."/>
            <person name="Wong J."/>
        </authorList>
    </citation>
    <scope>NUCLEOTIDE SEQUENCE</scope>
    <source>
        <strain evidence="2">GSM-AAB239-AS_SAM_17_03QT</strain>
        <tissue evidence="2">Leaf</tissue>
    </source>
</reference>
<dbReference type="GO" id="GO:0045273">
    <property type="term" value="C:respiratory chain complex II (succinate dehydrogenase)"/>
    <property type="evidence" value="ECO:0007669"/>
    <property type="project" value="InterPro"/>
</dbReference>
<dbReference type="AlphaFoldDB" id="A0AAX6F4M7"/>
<gene>
    <name evidence="2" type="ORF">M6B38_153705</name>
</gene>
<feature type="transmembrane region" description="Helical" evidence="1">
    <location>
        <begin position="184"/>
        <end position="206"/>
    </location>
</feature>
<dbReference type="GO" id="GO:0006099">
    <property type="term" value="P:tricarboxylic acid cycle"/>
    <property type="evidence" value="ECO:0007669"/>
    <property type="project" value="InterPro"/>
</dbReference>
<dbReference type="Proteomes" id="UP001140949">
    <property type="component" value="Unassembled WGS sequence"/>
</dbReference>
<keyword evidence="1" id="KW-0812">Transmembrane</keyword>
<evidence type="ECO:0000313" key="3">
    <source>
        <dbReference type="Proteomes" id="UP001140949"/>
    </source>
</evidence>
<protein>
    <submittedName>
        <fullName evidence="2">Succinate dehydrogenase subunit 4, mitochondrial-like</fullName>
    </submittedName>
</protein>
<dbReference type="GO" id="GO:0006121">
    <property type="term" value="P:mitochondrial electron transport, succinate to ubiquinone"/>
    <property type="evidence" value="ECO:0007669"/>
    <property type="project" value="InterPro"/>
</dbReference>
<comment type="caution">
    <text evidence="2">The sequence shown here is derived from an EMBL/GenBank/DDBJ whole genome shotgun (WGS) entry which is preliminary data.</text>
</comment>
<dbReference type="PANTHER" id="PTHR36358">
    <property type="entry name" value="SUCCINATE DEHYDROGENASE SUBUNIT 4, MITOCHONDRIAL"/>
    <property type="match status" value="1"/>
</dbReference>
<sequence>MASRLLSRSKTLARSLLLRPSVFEPTAAASSHLLRPIHSSSVAGNLPPPSDPRHATYGGVHSPAVASVLGSQMELGKKVGVIENEGAVGFDGHLKEEEVITCFSPLEAAAASKGRSSVLQAESLKLKRTEQSINITYALVPPLLLVAKTPLATSLLVFAVYWQIYGFFKEIFLDYVHQEVTRKWVLVYFKVLLLILAKDTIINFGLF</sequence>
<dbReference type="GO" id="GO:0005743">
    <property type="term" value="C:mitochondrial inner membrane"/>
    <property type="evidence" value="ECO:0007669"/>
    <property type="project" value="InterPro"/>
</dbReference>
<dbReference type="EMBL" id="JANAVB010031619">
    <property type="protein sequence ID" value="KAJ6811420.1"/>
    <property type="molecule type" value="Genomic_DNA"/>
</dbReference>
<reference evidence="2" key="1">
    <citation type="journal article" date="2023" name="GigaByte">
        <title>Genome assembly of the bearded iris, Iris pallida Lam.</title>
        <authorList>
            <person name="Bruccoleri R.E."/>
            <person name="Oakeley E.J."/>
            <person name="Faust A.M.E."/>
            <person name="Altorfer M."/>
            <person name="Dessus-Babus S."/>
            <person name="Burckhardt D."/>
            <person name="Oertli M."/>
            <person name="Naumann U."/>
            <person name="Petersen F."/>
            <person name="Wong J."/>
        </authorList>
    </citation>
    <scope>NUCLEOTIDE SEQUENCE</scope>
    <source>
        <strain evidence="2">GSM-AAB239-AS_SAM_17_03QT</strain>
    </source>
</reference>
<feature type="transmembrane region" description="Helical" evidence="1">
    <location>
        <begin position="135"/>
        <end position="164"/>
    </location>
</feature>
<evidence type="ECO:0000256" key="1">
    <source>
        <dbReference type="SAM" id="Phobius"/>
    </source>
</evidence>